<dbReference type="Gene3D" id="3.50.30.30">
    <property type="match status" value="1"/>
</dbReference>
<feature type="compositionally biased region" description="Low complexity" evidence="5">
    <location>
        <begin position="464"/>
        <end position="478"/>
    </location>
</feature>
<feature type="region of interest" description="Disordered" evidence="5">
    <location>
        <begin position="351"/>
        <end position="397"/>
    </location>
</feature>
<dbReference type="Proteomes" id="UP001530293">
    <property type="component" value="Unassembled WGS sequence"/>
</dbReference>
<feature type="region of interest" description="Disordered" evidence="5">
    <location>
        <begin position="83"/>
        <end position="120"/>
    </location>
</feature>
<feature type="region of interest" description="Disordered" evidence="5">
    <location>
        <begin position="418"/>
        <end position="492"/>
    </location>
</feature>
<feature type="region of interest" description="Disordered" evidence="5">
    <location>
        <begin position="266"/>
        <end position="285"/>
    </location>
</feature>
<feature type="compositionally biased region" description="Polar residues" evidence="5">
    <location>
        <begin position="634"/>
        <end position="643"/>
    </location>
</feature>
<dbReference type="Pfam" id="PF13639">
    <property type="entry name" value="zf-RING_2"/>
    <property type="match status" value="1"/>
</dbReference>
<feature type="compositionally biased region" description="Acidic residues" evidence="5">
    <location>
        <begin position="711"/>
        <end position="724"/>
    </location>
</feature>
<dbReference type="PANTHER" id="PTHR22765">
    <property type="entry name" value="RING FINGER AND PROTEASE ASSOCIATED DOMAIN-CONTAINING"/>
    <property type="match status" value="1"/>
</dbReference>
<feature type="compositionally biased region" description="Basic residues" evidence="5">
    <location>
        <begin position="592"/>
        <end position="605"/>
    </location>
</feature>
<dbReference type="AlphaFoldDB" id="A0ABD3M4U8"/>
<protein>
    <recommendedName>
        <fullName evidence="6">RING-type domain-containing protein</fullName>
    </recommendedName>
</protein>
<evidence type="ECO:0000256" key="3">
    <source>
        <dbReference type="ARBA" id="ARBA00022833"/>
    </source>
</evidence>
<keyword evidence="2 4" id="KW-0863">Zinc-finger</keyword>
<feature type="region of interest" description="Disordered" evidence="5">
    <location>
        <begin position="664"/>
        <end position="684"/>
    </location>
</feature>
<accession>A0ABD3M4U8</accession>
<feature type="compositionally biased region" description="Low complexity" evidence="5">
    <location>
        <begin position="85"/>
        <end position="109"/>
    </location>
</feature>
<dbReference type="EMBL" id="JALLBG020000227">
    <property type="protein sequence ID" value="KAL3758682.1"/>
    <property type="molecule type" value="Genomic_DNA"/>
</dbReference>
<dbReference type="InterPro" id="IPR013083">
    <property type="entry name" value="Znf_RING/FYVE/PHD"/>
</dbReference>
<dbReference type="InterPro" id="IPR011016">
    <property type="entry name" value="Znf_RING-CH"/>
</dbReference>
<dbReference type="CDD" id="cd16454">
    <property type="entry name" value="RING-H2_PA-TM-RING"/>
    <property type="match status" value="1"/>
</dbReference>
<feature type="region of interest" description="Disordered" evidence="5">
    <location>
        <begin position="698"/>
        <end position="724"/>
    </location>
</feature>
<evidence type="ECO:0000256" key="4">
    <source>
        <dbReference type="PROSITE-ProRule" id="PRU00175"/>
    </source>
</evidence>
<feature type="compositionally biased region" description="Basic and acidic residues" evidence="5">
    <location>
        <begin position="423"/>
        <end position="435"/>
    </location>
</feature>
<dbReference type="InterPro" id="IPR051826">
    <property type="entry name" value="E3_ubiquitin-ligase_domain"/>
</dbReference>
<keyword evidence="8" id="KW-1185">Reference proteome</keyword>
<dbReference type="PANTHER" id="PTHR22765:SF411">
    <property type="entry name" value="OS02G0248440 PROTEIN"/>
    <property type="match status" value="1"/>
</dbReference>
<feature type="domain" description="RING-type" evidence="6">
    <location>
        <begin position="509"/>
        <end position="551"/>
    </location>
</feature>
<evidence type="ECO:0000256" key="1">
    <source>
        <dbReference type="ARBA" id="ARBA00022723"/>
    </source>
</evidence>
<dbReference type="Gene3D" id="3.30.40.10">
    <property type="entry name" value="Zinc/RING finger domain, C3HC4 (zinc finger)"/>
    <property type="match status" value="1"/>
</dbReference>
<organism evidence="7 8">
    <name type="scientific">Discostella pseudostelligera</name>
    <dbReference type="NCBI Taxonomy" id="259834"/>
    <lineage>
        <taxon>Eukaryota</taxon>
        <taxon>Sar</taxon>
        <taxon>Stramenopiles</taxon>
        <taxon>Ochrophyta</taxon>
        <taxon>Bacillariophyta</taxon>
        <taxon>Coscinodiscophyceae</taxon>
        <taxon>Thalassiosirophycidae</taxon>
        <taxon>Stephanodiscales</taxon>
        <taxon>Stephanodiscaceae</taxon>
        <taxon>Discostella</taxon>
    </lineage>
</organism>
<dbReference type="PROSITE" id="PS50089">
    <property type="entry name" value="ZF_RING_2"/>
    <property type="match status" value="1"/>
</dbReference>
<keyword evidence="3" id="KW-0862">Zinc</keyword>
<dbReference type="SMART" id="SM00184">
    <property type="entry name" value="RING"/>
    <property type="match status" value="1"/>
</dbReference>
<dbReference type="InterPro" id="IPR001841">
    <property type="entry name" value="Znf_RING"/>
</dbReference>
<dbReference type="GO" id="GO:0008270">
    <property type="term" value="F:zinc ion binding"/>
    <property type="evidence" value="ECO:0007669"/>
    <property type="project" value="UniProtKB-KW"/>
</dbReference>
<sequence>MNMLPNNMSRITFLTCILIACTSYLAQCTIIVLPPPASSPTMDSLSDKRNVFPSRAAGFGMEFIKGVRYVAVLTEPSDGDEYLCGGSRSSSSRNSSSGVDDSISSSSGDESGGGSGGEETGEEIIHSALHHLPSTSSSTGGVPAALLVKRGKCSYETKARVASTLNSTHGTIHYVIVYNDVDTVHHHGGGEEDEENEEEDDLITMMPDDHDAAAATTTTTVTYNEEEGGGQNNNHYNRNELYKDLGLVFISYRSGMDLHDRIVTYQSSEEDGGSSSSGSGPRILIDGEVDSTRSIFSPEDEATVTGMALTIFLVGCLCSSSLFLNAARTNAMMGGGSDSTGGRVYYLNADERQQQQQHQQRQRTRGWGDELTRDGGGTNDTDGGRGGRRGRRTNGLRLLTMEEVEALPTREYYCIPSSPSGVELRDKSHGNDVDANHWNNDDDEDDNDAVNGGISPRHCRGWGRRSSGSGGERVSSESNQPLGESGQVDDDAIDKHNDAHFLDYHHNICSICLDEYEPGEPVRILPCLHAYHSDCIFPWLTERSPTCPLCKAMFEAVHYCVDGDSGGNDDDYNNDNGDGREDGVEEEDVHDRRHHRWRRRRRRSRRDGTPLEEGQATRRRRVGEDRARADPLSPRNNVINDGTTEGGRIGGAEIVVPTGLDDALVNNDHTTEGQQQAPSASLPRGRWRSIFGTTFFGRSSTTLSSNPLEEPLLDDDDRNEEDLV</sequence>
<name>A0ABD3M4U8_9STRA</name>
<evidence type="ECO:0000259" key="6">
    <source>
        <dbReference type="PROSITE" id="PS50089"/>
    </source>
</evidence>
<dbReference type="SMART" id="SM00744">
    <property type="entry name" value="RINGv"/>
    <property type="match status" value="1"/>
</dbReference>
<comment type="caution">
    <text evidence="7">The sequence shown here is derived from an EMBL/GenBank/DDBJ whole genome shotgun (WGS) entry which is preliminary data.</text>
</comment>
<keyword evidence="1" id="KW-0479">Metal-binding</keyword>
<evidence type="ECO:0000313" key="8">
    <source>
        <dbReference type="Proteomes" id="UP001530293"/>
    </source>
</evidence>
<evidence type="ECO:0000313" key="7">
    <source>
        <dbReference type="EMBL" id="KAL3758682.1"/>
    </source>
</evidence>
<feature type="compositionally biased region" description="Low complexity" evidence="5">
    <location>
        <begin position="698"/>
        <end position="710"/>
    </location>
</feature>
<dbReference type="SUPFAM" id="SSF57850">
    <property type="entry name" value="RING/U-box"/>
    <property type="match status" value="1"/>
</dbReference>
<proteinExistence type="predicted"/>
<gene>
    <name evidence="7" type="ORF">ACHAWU_005268</name>
</gene>
<evidence type="ECO:0000256" key="2">
    <source>
        <dbReference type="ARBA" id="ARBA00022771"/>
    </source>
</evidence>
<feature type="region of interest" description="Disordered" evidence="5">
    <location>
        <begin position="564"/>
        <end position="650"/>
    </location>
</feature>
<evidence type="ECO:0000256" key="5">
    <source>
        <dbReference type="SAM" id="MobiDB-lite"/>
    </source>
</evidence>
<reference evidence="7 8" key="1">
    <citation type="submission" date="2024-10" db="EMBL/GenBank/DDBJ databases">
        <title>Updated reference genomes for cyclostephanoid diatoms.</title>
        <authorList>
            <person name="Roberts W.R."/>
            <person name="Alverson A.J."/>
        </authorList>
    </citation>
    <scope>NUCLEOTIDE SEQUENCE [LARGE SCALE GENOMIC DNA]</scope>
    <source>
        <strain evidence="7 8">AJA232-27</strain>
    </source>
</reference>